<dbReference type="Proteomes" id="UP000199766">
    <property type="component" value="Unassembled WGS sequence"/>
</dbReference>
<keyword evidence="2" id="KW-1185">Reference proteome</keyword>
<dbReference type="OrthoDB" id="9801934at2"/>
<protein>
    <submittedName>
        <fullName evidence="1">Uncharacterized protein</fullName>
    </submittedName>
</protein>
<dbReference type="RefSeq" id="WP_091455124.1">
    <property type="nucleotide sequence ID" value="NZ_FOGD01000003.1"/>
</dbReference>
<organism evidence="1 2">
    <name type="scientific">Giesbergeria anulus</name>
    <dbReference type="NCBI Taxonomy" id="180197"/>
    <lineage>
        <taxon>Bacteria</taxon>
        <taxon>Pseudomonadati</taxon>
        <taxon>Pseudomonadota</taxon>
        <taxon>Betaproteobacteria</taxon>
        <taxon>Burkholderiales</taxon>
        <taxon>Comamonadaceae</taxon>
        <taxon>Giesbergeria</taxon>
    </lineage>
</organism>
<dbReference type="AlphaFoldDB" id="A0A1H9K687"/>
<dbReference type="STRING" id="180197.SAMN02982919_01456"/>
<evidence type="ECO:0000313" key="1">
    <source>
        <dbReference type="EMBL" id="SEQ94437.1"/>
    </source>
</evidence>
<accession>A0A1H9K687</accession>
<dbReference type="EMBL" id="FOGD01000003">
    <property type="protein sequence ID" value="SEQ94437.1"/>
    <property type="molecule type" value="Genomic_DNA"/>
</dbReference>
<gene>
    <name evidence="1" type="ORF">SAMN02982919_01456</name>
</gene>
<evidence type="ECO:0000313" key="2">
    <source>
        <dbReference type="Proteomes" id="UP000199766"/>
    </source>
</evidence>
<name>A0A1H9K687_9BURK</name>
<proteinExistence type="predicted"/>
<reference evidence="1 2" key="1">
    <citation type="submission" date="2016-10" db="EMBL/GenBank/DDBJ databases">
        <authorList>
            <person name="de Groot N.N."/>
        </authorList>
    </citation>
    <scope>NUCLEOTIDE SEQUENCE [LARGE SCALE GENOMIC DNA]</scope>
    <source>
        <strain evidence="1 2">ATCC 35958</strain>
    </source>
</reference>
<sequence>MMPFAAAPLDLQHGRIDQSHGAESQVMAQLIEQLLSRSLHNDFLAQSDDGARLPLRYEVVERSKADGIFSATTGVGVLHEDVNVSGAYAQPCDVVLQKAYISVRPSEIIADERCFMQIHTHMGRRHMVDWLAAAALPRIC</sequence>